<dbReference type="EMBL" id="JAMJPK010000004">
    <property type="protein sequence ID" value="MCL7940764.1"/>
    <property type="molecule type" value="Genomic_DNA"/>
</dbReference>
<dbReference type="PANTHER" id="PTHR42955">
    <property type="entry name" value="GLYCERALDEHYDE-3-PHOSPHATE DEHYDROGENASE"/>
    <property type="match status" value="1"/>
</dbReference>
<dbReference type="Gene3D" id="3.40.50.720">
    <property type="entry name" value="NAD(P)-binding Rossmann-like Domain"/>
    <property type="match status" value="1"/>
</dbReference>
<dbReference type="PROSITE" id="PS00071">
    <property type="entry name" value="GAPDH"/>
    <property type="match status" value="1"/>
</dbReference>
<evidence type="ECO:0000256" key="2">
    <source>
        <dbReference type="ARBA" id="ARBA00023002"/>
    </source>
</evidence>
<evidence type="ECO:0000256" key="3">
    <source>
        <dbReference type="RuleBase" id="RU000397"/>
    </source>
</evidence>
<feature type="domain" description="Glyceraldehyde 3-phosphate dehydrogenase NAD(P) binding" evidence="5">
    <location>
        <begin position="3"/>
        <end position="157"/>
    </location>
</feature>
<reference evidence="6" key="1">
    <citation type="submission" date="2022-05" db="EMBL/GenBank/DDBJ databases">
        <title>Halomonas geminus sp. nov. and Halomonas llamarensis sp. nov. isolated from high-altitude salars of the Atacama Desert.</title>
        <authorList>
            <person name="Hintersatz C."/>
            <person name="Rojas L.A."/>
            <person name="Wei T.-S."/>
            <person name="Kutschke S."/>
            <person name="Lehmann F."/>
            <person name="Jain R."/>
            <person name="Pollmann K."/>
        </authorList>
    </citation>
    <scope>NUCLEOTIDE SEQUENCE</scope>
    <source>
        <strain evidence="6">ATCH28</strain>
    </source>
</reference>
<dbReference type="InterPro" id="IPR020828">
    <property type="entry name" value="GlycerAld_3-P_DH_NAD(P)-bd"/>
</dbReference>
<dbReference type="CDD" id="cd05214">
    <property type="entry name" value="GAPDH_I_N"/>
    <property type="match status" value="1"/>
</dbReference>
<dbReference type="PANTHER" id="PTHR42955:SF1">
    <property type="entry name" value="GLYCERALDEHYDE-3-PHOSPHATE DEHYDROGENASE"/>
    <property type="match status" value="1"/>
</dbReference>
<dbReference type="InterPro" id="IPR052978">
    <property type="entry name" value="GAP_dehydrogenase"/>
</dbReference>
<evidence type="ECO:0000256" key="1">
    <source>
        <dbReference type="ARBA" id="ARBA00007406"/>
    </source>
</evidence>
<dbReference type="NCBIfam" id="TIGR01534">
    <property type="entry name" value="GAPDH-I"/>
    <property type="match status" value="1"/>
</dbReference>
<sequence length="343" mass="37224">MTVRIGINGFGRIGRLALRSLWPRVEAGEVEIARINDPGGDTATFAHLTEFDSVHGHWSPGNGIAAEDEVLTIDDRRITFSANRGFDESDWSACDVLIEASGVVKKSEQLAPYFDQGVARVVVTAPLKDADVLNVVVGVNDDKYDPDVHRIVTAASCTTNCLAPVIKVIHETYGIRHGSMTTVHDITNTQVILDAPHKDLRRARACGMSLIPTTTGSAKAITEIFPELTGKLNGHAVRVPLANASLTDMVFELEREVTVEEVNAALQAAAEGELAGILGYEERPLVSIDYRTDPRSSIIDALSTMVINGTQLKLYAWYDNEWGYANRTAELALQVGGEQVSRG</sequence>
<name>A0ABT0T1K3_9GAMM</name>
<gene>
    <name evidence="6" type="ORF">M8009_10735</name>
</gene>
<accession>A0ABT0T1K3</accession>
<comment type="similarity">
    <text evidence="1 3">Belongs to the glyceraldehyde-3-phosphate dehydrogenase family.</text>
</comment>
<evidence type="ECO:0000313" key="6">
    <source>
        <dbReference type="EMBL" id="MCL7940764.1"/>
    </source>
</evidence>
<dbReference type="SUPFAM" id="SSF51735">
    <property type="entry name" value="NAD(P)-binding Rossmann-fold domains"/>
    <property type="match status" value="1"/>
</dbReference>
<dbReference type="RefSeq" id="WP_250060877.1">
    <property type="nucleotide sequence ID" value="NZ_JAMJPK010000004.1"/>
</dbReference>
<evidence type="ECO:0000313" key="7">
    <source>
        <dbReference type="Proteomes" id="UP001165369"/>
    </source>
</evidence>
<dbReference type="EC" id="1.2.1.-" evidence="4"/>
<comment type="caution">
    <text evidence="6">The sequence shown here is derived from an EMBL/GenBank/DDBJ whole genome shotgun (WGS) entry which is preliminary data.</text>
</comment>
<dbReference type="Pfam" id="PF00044">
    <property type="entry name" value="Gp_dh_N"/>
    <property type="match status" value="1"/>
</dbReference>
<dbReference type="CDD" id="cd18126">
    <property type="entry name" value="GAPDH_I_C"/>
    <property type="match status" value="1"/>
</dbReference>
<dbReference type="Pfam" id="PF02800">
    <property type="entry name" value="Gp_dh_C"/>
    <property type="match status" value="1"/>
</dbReference>
<keyword evidence="7" id="KW-1185">Reference proteome</keyword>
<dbReference type="InterPro" id="IPR020829">
    <property type="entry name" value="GlycerAld_3-P_DH_cat"/>
</dbReference>
<dbReference type="PIRSF" id="PIRSF000149">
    <property type="entry name" value="GAP_DH"/>
    <property type="match status" value="1"/>
</dbReference>
<dbReference type="InterPro" id="IPR020830">
    <property type="entry name" value="GlycerAld_3-P_DH_AS"/>
</dbReference>
<protein>
    <recommendedName>
        <fullName evidence="4">Glyceraldehyde-3-phosphate dehydrogenase</fullName>
        <ecNumber evidence="4">1.2.1.-</ecNumber>
    </recommendedName>
</protein>
<evidence type="ECO:0000259" key="5">
    <source>
        <dbReference type="SMART" id="SM00846"/>
    </source>
</evidence>
<keyword evidence="2 4" id="KW-0560">Oxidoreductase</keyword>
<dbReference type="PRINTS" id="PR00078">
    <property type="entry name" value="G3PDHDRGNASE"/>
</dbReference>
<dbReference type="InterPro" id="IPR006424">
    <property type="entry name" value="Glyceraldehyde-3-P_DH_1"/>
</dbReference>
<dbReference type="SUPFAM" id="SSF55347">
    <property type="entry name" value="Glyceraldehyde-3-phosphate dehydrogenase-like, C-terminal domain"/>
    <property type="match status" value="1"/>
</dbReference>
<dbReference type="InterPro" id="IPR020831">
    <property type="entry name" value="GlycerAld/Erythrose_P_DH"/>
</dbReference>
<dbReference type="Proteomes" id="UP001165369">
    <property type="component" value="Unassembled WGS sequence"/>
</dbReference>
<dbReference type="Gene3D" id="3.30.360.10">
    <property type="entry name" value="Dihydrodipicolinate Reductase, domain 2"/>
    <property type="match status" value="1"/>
</dbReference>
<dbReference type="InterPro" id="IPR036291">
    <property type="entry name" value="NAD(P)-bd_dom_sf"/>
</dbReference>
<dbReference type="NCBIfam" id="NF033735">
    <property type="entry name" value="G3PDH_Arsen"/>
    <property type="match status" value="1"/>
</dbReference>
<proteinExistence type="inferred from homology"/>
<dbReference type="InterPro" id="IPR054835">
    <property type="entry name" value="G3PDH_Arsen"/>
</dbReference>
<dbReference type="SMART" id="SM00846">
    <property type="entry name" value="Gp_dh_N"/>
    <property type="match status" value="1"/>
</dbReference>
<organism evidence="6 7">
    <name type="scientific">Halomonas gemina</name>
    <dbReference type="NCBI Taxonomy" id="2945105"/>
    <lineage>
        <taxon>Bacteria</taxon>
        <taxon>Pseudomonadati</taxon>
        <taxon>Pseudomonadota</taxon>
        <taxon>Gammaproteobacteria</taxon>
        <taxon>Oceanospirillales</taxon>
        <taxon>Halomonadaceae</taxon>
        <taxon>Halomonas</taxon>
    </lineage>
</organism>
<dbReference type="NCBIfam" id="NF006512">
    <property type="entry name" value="PRK08955.1"/>
    <property type="match status" value="1"/>
</dbReference>
<evidence type="ECO:0000256" key="4">
    <source>
        <dbReference type="RuleBase" id="RU361160"/>
    </source>
</evidence>